<reference evidence="7" key="1">
    <citation type="submission" date="2017-06" db="EMBL/GenBank/DDBJ databases">
        <authorList>
            <person name="Varghese N."/>
            <person name="Submissions S."/>
        </authorList>
    </citation>
    <scope>NUCLEOTIDE SEQUENCE [LARGE SCALE GENOMIC DNA]</scope>
    <source>
        <strain evidence="7">NKM1</strain>
    </source>
</reference>
<dbReference type="EMBL" id="FZOQ01000023">
    <property type="protein sequence ID" value="SNT07709.1"/>
    <property type="molecule type" value="Genomic_DNA"/>
</dbReference>
<dbReference type="RefSeq" id="WP_089320997.1">
    <property type="nucleotide sequence ID" value="NZ_FZOQ01000023.1"/>
</dbReference>
<dbReference type="GO" id="GO:0016020">
    <property type="term" value="C:membrane"/>
    <property type="evidence" value="ECO:0007669"/>
    <property type="project" value="TreeGrafter"/>
</dbReference>
<dbReference type="PRINTS" id="PR00080">
    <property type="entry name" value="SDRFAMILY"/>
</dbReference>
<evidence type="ECO:0000313" key="7">
    <source>
        <dbReference type="Proteomes" id="UP000198432"/>
    </source>
</evidence>
<accession>A0A239JPL8</accession>
<evidence type="ECO:0000256" key="1">
    <source>
        <dbReference type="ARBA" id="ARBA00006484"/>
    </source>
</evidence>
<dbReference type="PROSITE" id="PS00061">
    <property type="entry name" value="ADH_SHORT"/>
    <property type="match status" value="1"/>
</dbReference>
<protein>
    <submittedName>
        <fullName evidence="6">Short-chain dehydrogenase</fullName>
    </submittedName>
</protein>
<dbReference type="PANTHER" id="PTHR44196:SF1">
    <property type="entry name" value="DEHYDROGENASE_REDUCTASE SDR FAMILY MEMBER 7B"/>
    <property type="match status" value="1"/>
</dbReference>
<name>A0A239JPL8_9BACT</name>
<comment type="similarity">
    <text evidence="1 3">Belongs to the short-chain dehydrogenases/reductases (SDR) family.</text>
</comment>
<organism evidence="6 7">
    <name type="scientific">Pontibacter ummariensis</name>
    <dbReference type="NCBI Taxonomy" id="1610492"/>
    <lineage>
        <taxon>Bacteria</taxon>
        <taxon>Pseudomonadati</taxon>
        <taxon>Bacteroidota</taxon>
        <taxon>Cytophagia</taxon>
        <taxon>Cytophagales</taxon>
        <taxon>Hymenobacteraceae</taxon>
        <taxon>Pontibacter</taxon>
    </lineage>
</organism>
<dbReference type="InterPro" id="IPR002347">
    <property type="entry name" value="SDR_fam"/>
</dbReference>
<dbReference type="Gene3D" id="3.40.50.720">
    <property type="entry name" value="NAD(P)-binding Rossmann-like Domain"/>
    <property type="match status" value="1"/>
</dbReference>
<keyword evidence="7" id="KW-1185">Reference proteome</keyword>
<dbReference type="SMART" id="SM00822">
    <property type="entry name" value="PKS_KR"/>
    <property type="match status" value="1"/>
</dbReference>
<feature type="compositionally biased region" description="Polar residues" evidence="4">
    <location>
        <begin position="319"/>
        <end position="340"/>
    </location>
</feature>
<dbReference type="OrthoDB" id="822355at2"/>
<dbReference type="GO" id="GO:0016491">
    <property type="term" value="F:oxidoreductase activity"/>
    <property type="evidence" value="ECO:0007669"/>
    <property type="project" value="UniProtKB-KW"/>
</dbReference>
<dbReference type="Pfam" id="PF00106">
    <property type="entry name" value="adh_short"/>
    <property type="match status" value="1"/>
</dbReference>
<feature type="region of interest" description="Disordered" evidence="4">
    <location>
        <begin position="306"/>
        <end position="340"/>
    </location>
</feature>
<evidence type="ECO:0000313" key="6">
    <source>
        <dbReference type="EMBL" id="SNT07709.1"/>
    </source>
</evidence>
<dbReference type="InterPro" id="IPR057326">
    <property type="entry name" value="KR_dom"/>
</dbReference>
<dbReference type="PRINTS" id="PR00081">
    <property type="entry name" value="GDHRDH"/>
</dbReference>
<gene>
    <name evidence="6" type="ORF">SAMN06296052_12315</name>
</gene>
<evidence type="ECO:0000256" key="3">
    <source>
        <dbReference type="RuleBase" id="RU000363"/>
    </source>
</evidence>
<evidence type="ECO:0000256" key="4">
    <source>
        <dbReference type="SAM" id="MobiDB-lite"/>
    </source>
</evidence>
<proteinExistence type="inferred from homology"/>
<dbReference type="SUPFAM" id="SSF51735">
    <property type="entry name" value="NAD(P)-binding Rossmann-fold domains"/>
    <property type="match status" value="1"/>
</dbReference>
<dbReference type="InterPro" id="IPR020904">
    <property type="entry name" value="Sc_DH/Rdtase_CS"/>
</dbReference>
<dbReference type="AlphaFoldDB" id="A0A239JPL8"/>
<sequence length="340" mass="37040">MKADDQKKLWWLAAGAGALLAARAISRKLNAYDFNRKVVLITGARGLALVMARQLAAEGARLALCARDETELENARRELAEKGAEVFVHKCDITHEQEVQAFVAAVQEEYGLVDVLINNAGVIHAGPVTEMTIKEFEEAINTHFWGPLYMTLAVLPEMKARREGRILNISSIGGIISVPHLVPYSASKFALTGLSEGLREELKKYNITVTTATPGLMQTGSPRHAFAKGHHKEEYALFKILDSSPLTSMTAEESARKILDALRHGDAQVTTTLPAKLGALLHGFSPELMTDIFALVNKVLPGEGGIGKNRAKGYESESRLSASSLTERTQQAAQKNNELL</sequence>
<evidence type="ECO:0000259" key="5">
    <source>
        <dbReference type="SMART" id="SM00822"/>
    </source>
</evidence>
<keyword evidence="2" id="KW-0560">Oxidoreductase</keyword>
<dbReference type="Proteomes" id="UP000198432">
    <property type="component" value="Unassembled WGS sequence"/>
</dbReference>
<dbReference type="InterPro" id="IPR036291">
    <property type="entry name" value="NAD(P)-bd_dom_sf"/>
</dbReference>
<evidence type="ECO:0000256" key="2">
    <source>
        <dbReference type="ARBA" id="ARBA00023002"/>
    </source>
</evidence>
<dbReference type="PANTHER" id="PTHR44196">
    <property type="entry name" value="DEHYDROGENASE/REDUCTASE SDR FAMILY MEMBER 7B"/>
    <property type="match status" value="1"/>
</dbReference>
<feature type="domain" description="Ketoreductase" evidence="5">
    <location>
        <begin position="37"/>
        <end position="225"/>
    </location>
</feature>